<name>C5KFB0_PERM5</name>
<evidence type="ECO:0000313" key="2">
    <source>
        <dbReference type="Proteomes" id="UP000007800"/>
    </source>
</evidence>
<protein>
    <recommendedName>
        <fullName evidence="3">AMP-dependent synthetase/ligase domain-containing protein</fullName>
    </recommendedName>
</protein>
<accession>C5KFB0</accession>
<dbReference type="OrthoDB" id="413185at2759"/>
<dbReference type="Proteomes" id="UP000007800">
    <property type="component" value="Unassembled WGS sequence"/>
</dbReference>
<dbReference type="RefSeq" id="XP_002785033.1">
    <property type="nucleotide sequence ID" value="XM_002784987.1"/>
</dbReference>
<dbReference type="GeneID" id="9063964"/>
<evidence type="ECO:0000313" key="1">
    <source>
        <dbReference type="EMBL" id="EER16829.1"/>
    </source>
</evidence>
<dbReference type="SUPFAM" id="SSF56801">
    <property type="entry name" value="Acetyl-CoA synthetase-like"/>
    <property type="match status" value="1"/>
</dbReference>
<dbReference type="InParanoid" id="C5KFB0"/>
<keyword evidence="2" id="KW-1185">Reference proteome</keyword>
<reference evidence="1 2" key="1">
    <citation type="submission" date="2008-07" db="EMBL/GenBank/DDBJ databases">
        <authorList>
            <person name="El-Sayed N."/>
            <person name="Caler E."/>
            <person name="Inman J."/>
            <person name="Amedeo P."/>
            <person name="Hass B."/>
            <person name="Wortman J."/>
        </authorList>
    </citation>
    <scope>NUCLEOTIDE SEQUENCE [LARGE SCALE GENOMIC DNA]</scope>
    <source>
        <strain evidence="2">ATCC 50983 / TXsc</strain>
    </source>
</reference>
<sequence length="188" mass="20827">MDKTEGPFRLIKHAMISGRYDTVIAGLVPTLMDAMLPPDEEWWTRGTTIRKKKLLVFTWGEACPQSLVDKWSRATLIELLVATEYWLSLFCIRSVTVRGCRPPPVRYATVSGCDVSAKPLSSTAEAGTMVMRGRMVTPGYVTEPLHTAPSIEEIPLAVDGMVESIATFETEDVIRFVKDSENGDSSPM</sequence>
<gene>
    <name evidence="1" type="ORF">Pmar_PMAR011343</name>
</gene>
<evidence type="ECO:0008006" key="3">
    <source>
        <dbReference type="Google" id="ProtNLM"/>
    </source>
</evidence>
<dbReference type="EMBL" id="GG672711">
    <property type="protein sequence ID" value="EER16829.1"/>
    <property type="molecule type" value="Genomic_DNA"/>
</dbReference>
<organism evidence="2">
    <name type="scientific">Perkinsus marinus (strain ATCC 50983 / TXsc)</name>
    <dbReference type="NCBI Taxonomy" id="423536"/>
    <lineage>
        <taxon>Eukaryota</taxon>
        <taxon>Sar</taxon>
        <taxon>Alveolata</taxon>
        <taxon>Perkinsozoa</taxon>
        <taxon>Perkinsea</taxon>
        <taxon>Perkinsida</taxon>
        <taxon>Perkinsidae</taxon>
        <taxon>Perkinsus</taxon>
    </lineage>
</organism>
<dbReference type="InterPro" id="IPR042099">
    <property type="entry name" value="ANL_N_sf"/>
</dbReference>
<dbReference type="AlphaFoldDB" id="C5KFB0"/>
<dbReference type="Gene3D" id="3.40.50.12780">
    <property type="entry name" value="N-terminal domain of ligase-like"/>
    <property type="match status" value="1"/>
</dbReference>
<proteinExistence type="predicted"/>